<dbReference type="PANTHER" id="PTHR34385:SF1">
    <property type="entry name" value="PEPTIDOGLYCAN L-ALANYL-D-GLUTAMATE ENDOPEPTIDASE CWLK"/>
    <property type="match status" value="1"/>
</dbReference>
<dbReference type="CDD" id="cd14852">
    <property type="entry name" value="LD-carboxypeptidase"/>
    <property type="match status" value="1"/>
</dbReference>
<dbReference type="KEGG" id="dcp:RN607_02690"/>
<dbReference type="Pfam" id="PF02557">
    <property type="entry name" value="VanY"/>
    <property type="match status" value="1"/>
</dbReference>
<dbReference type="InterPro" id="IPR052179">
    <property type="entry name" value="DD-CPase-like"/>
</dbReference>
<dbReference type="InterPro" id="IPR058193">
    <property type="entry name" value="VanY/YodJ_core_dom"/>
</dbReference>
<dbReference type="InterPro" id="IPR003709">
    <property type="entry name" value="VanY-like_core_dom"/>
</dbReference>
<organism evidence="3">
    <name type="scientific">Demequina capsici</name>
    <dbReference type="NCBI Taxonomy" id="3075620"/>
    <lineage>
        <taxon>Bacteria</taxon>
        <taxon>Bacillati</taxon>
        <taxon>Actinomycetota</taxon>
        <taxon>Actinomycetes</taxon>
        <taxon>Micrococcales</taxon>
        <taxon>Demequinaceae</taxon>
        <taxon>Demequina</taxon>
    </lineage>
</organism>
<feature type="domain" description="D-alanyl-D-alanine carboxypeptidase-like core" evidence="2">
    <location>
        <begin position="141"/>
        <end position="267"/>
    </location>
</feature>
<protein>
    <submittedName>
        <fullName evidence="3">M15 family metallopeptidase</fullName>
    </submittedName>
</protein>
<name>A0AA96JB15_9MICO</name>
<evidence type="ECO:0000256" key="1">
    <source>
        <dbReference type="SAM" id="MobiDB-lite"/>
    </source>
</evidence>
<dbReference type="SUPFAM" id="SSF55166">
    <property type="entry name" value="Hedgehog/DD-peptidase"/>
    <property type="match status" value="1"/>
</dbReference>
<dbReference type="GO" id="GO:0006508">
    <property type="term" value="P:proteolysis"/>
    <property type="evidence" value="ECO:0007669"/>
    <property type="project" value="InterPro"/>
</dbReference>
<dbReference type="AlphaFoldDB" id="A0AA96JB15"/>
<evidence type="ECO:0000313" key="3">
    <source>
        <dbReference type="EMBL" id="WNM27930.1"/>
    </source>
</evidence>
<dbReference type="EMBL" id="CP134880">
    <property type="protein sequence ID" value="WNM27930.1"/>
    <property type="molecule type" value="Genomic_DNA"/>
</dbReference>
<dbReference type="RefSeq" id="WP_313544166.1">
    <property type="nucleotide sequence ID" value="NZ_CP134880.1"/>
</dbReference>
<gene>
    <name evidence="3" type="ORF">RN607_02690</name>
</gene>
<dbReference type="InterPro" id="IPR009045">
    <property type="entry name" value="Zn_M74/Hedgehog-like"/>
</dbReference>
<feature type="region of interest" description="Disordered" evidence="1">
    <location>
        <begin position="34"/>
        <end position="65"/>
    </location>
</feature>
<dbReference type="Gene3D" id="3.30.1380.10">
    <property type="match status" value="1"/>
</dbReference>
<dbReference type="Proteomes" id="UP001303408">
    <property type="component" value="Chromosome"/>
</dbReference>
<dbReference type="GO" id="GO:0008233">
    <property type="term" value="F:peptidase activity"/>
    <property type="evidence" value="ECO:0007669"/>
    <property type="project" value="InterPro"/>
</dbReference>
<dbReference type="PANTHER" id="PTHR34385">
    <property type="entry name" value="D-ALANYL-D-ALANINE CARBOXYPEPTIDASE"/>
    <property type="match status" value="1"/>
</dbReference>
<sequence length="296" mass="31086">MPRPDHARRARHGSVVTALAVGAGVAMGAAVAVGAGERQADPSSDAVRKVEPAVEAEASGSPVPAVTAQGAPLPLASTLPVADVDLVQPSGDDVFSLAAWSTSEPVSPWVVVDKARPLDPIDYAPTDLVAVDGVPGGGTELLRREAASALEAMRVAAVADGAGFSIASAYRSHTEQISLHAAYVSRWGASSAESFSARAGYSEHQTGWAVDVYAGASCRVEQCFADEAAGRWVAEHGWEHGWIVRYPQGSSDVTGYRYEPWHLRYVGVALATWMHEHEVATLEEAFGLGDAPDYLD</sequence>
<proteinExistence type="predicted"/>
<accession>A0AA96JB15</accession>
<reference evidence="3" key="1">
    <citation type="submission" date="2023-09" db="EMBL/GenBank/DDBJ databases">
        <title>Demequina sp. a novel bacteria isolated from Capsicum annuum.</title>
        <authorList>
            <person name="Humaira Z."/>
            <person name="Lee J."/>
            <person name="Cho D."/>
        </authorList>
    </citation>
    <scope>NUCLEOTIDE SEQUENCE</scope>
    <source>
        <strain evidence="3">PMTSA13</strain>
    </source>
</reference>
<evidence type="ECO:0000259" key="2">
    <source>
        <dbReference type="Pfam" id="PF02557"/>
    </source>
</evidence>